<evidence type="ECO:0000313" key="2">
    <source>
        <dbReference type="Proteomes" id="UP000030653"/>
    </source>
</evidence>
<sequence>MRPRILMYYPCRIFTAPYRWYSSLGSEGPSYDSKVYALPFQTSLSMAREVIQIAAEERLNTVDNAFKSLRENMEITSGDNCFVNDWTFKLRTVRAFYLPTWYTWAALRLKMSIGTEEEFSQGEREEVDAYVRVLLPGHSREPLCRLFLPNLPKKLWPVPFSQSLLRTKWGDPVIALPFSISPFRIPKLEPSTEWEHVSGAEFNLYVS</sequence>
<dbReference type="RefSeq" id="XP_040626644.1">
    <property type="nucleotide sequence ID" value="XM_040773377.1"/>
</dbReference>
<dbReference type="OrthoDB" id="2349883at2759"/>
<keyword evidence="2" id="KW-1185">Reference proteome</keyword>
<reference evidence="1 2" key="1">
    <citation type="journal article" date="2012" name="Science">
        <title>The Paleozoic origin of enzymatic lignin decomposition reconstructed from 31 fungal genomes.</title>
        <authorList>
            <person name="Floudas D."/>
            <person name="Binder M."/>
            <person name="Riley R."/>
            <person name="Barry K."/>
            <person name="Blanchette R.A."/>
            <person name="Henrissat B."/>
            <person name="Martinez A.T."/>
            <person name="Otillar R."/>
            <person name="Spatafora J.W."/>
            <person name="Yadav J.S."/>
            <person name="Aerts A."/>
            <person name="Benoit I."/>
            <person name="Boyd A."/>
            <person name="Carlson A."/>
            <person name="Copeland A."/>
            <person name="Coutinho P.M."/>
            <person name="de Vries R.P."/>
            <person name="Ferreira P."/>
            <person name="Findley K."/>
            <person name="Foster B."/>
            <person name="Gaskell J."/>
            <person name="Glotzer D."/>
            <person name="Gorecki P."/>
            <person name="Heitman J."/>
            <person name="Hesse C."/>
            <person name="Hori C."/>
            <person name="Igarashi K."/>
            <person name="Jurgens J.A."/>
            <person name="Kallen N."/>
            <person name="Kersten P."/>
            <person name="Kohler A."/>
            <person name="Kuees U."/>
            <person name="Kumar T.K.A."/>
            <person name="Kuo A."/>
            <person name="LaButti K."/>
            <person name="Larrondo L.F."/>
            <person name="Lindquist E."/>
            <person name="Ling A."/>
            <person name="Lombard V."/>
            <person name="Lucas S."/>
            <person name="Lundell T."/>
            <person name="Martin R."/>
            <person name="McLaughlin D.J."/>
            <person name="Morgenstern I."/>
            <person name="Morin E."/>
            <person name="Murat C."/>
            <person name="Nagy L.G."/>
            <person name="Nolan M."/>
            <person name="Ohm R.A."/>
            <person name="Patyshakuliyeva A."/>
            <person name="Rokas A."/>
            <person name="Ruiz-Duenas F.J."/>
            <person name="Sabat G."/>
            <person name="Salamov A."/>
            <person name="Samejima M."/>
            <person name="Schmutz J."/>
            <person name="Slot J.C."/>
            <person name="St John F."/>
            <person name="Stenlid J."/>
            <person name="Sun H."/>
            <person name="Sun S."/>
            <person name="Syed K."/>
            <person name="Tsang A."/>
            <person name="Wiebenga A."/>
            <person name="Young D."/>
            <person name="Pisabarro A."/>
            <person name="Eastwood D.C."/>
            <person name="Martin F."/>
            <person name="Cullen D."/>
            <person name="Grigoriev I.V."/>
            <person name="Hibbett D.S."/>
        </authorList>
    </citation>
    <scope>NUCLEOTIDE SEQUENCE [LARGE SCALE GENOMIC DNA]</scope>
    <source>
        <strain evidence="1 2">DJM-731 SS1</strain>
    </source>
</reference>
<name>M5G1L8_DACPD</name>
<dbReference type="AlphaFoldDB" id="M5G1L8"/>
<dbReference type="EMBL" id="JH795869">
    <property type="protein sequence ID" value="EJT99746.1"/>
    <property type="molecule type" value="Genomic_DNA"/>
</dbReference>
<organism evidence="1 2">
    <name type="scientific">Dacryopinax primogenitus (strain DJM 731)</name>
    <name type="common">Brown rot fungus</name>
    <dbReference type="NCBI Taxonomy" id="1858805"/>
    <lineage>
        <taxon>Eukaryota</taxon>
        <taxon>Fungi</taxon>
        <taxon>Dikarya</taxon>
        <taxon>Basidiomycota</taxon>
        <taxon>Agaricomycotina</taxon>
        <taxon>Dacrymycetes</taxon>
        <taxon>Dacrymycetales</taxon>
        <taxon>Dacrymycetaceae</taxon>
        <taxon>Dacryopinax</taxon>
    </lineage>
</organism>
<accession>M5G1L8</accession>
<evidence type="ECO:0000313" key="1">
    <source>
        <dbReference type="EMBL" id="EJT99746.1"/>
    </source>
</evidence>
<feature type="non-terminal residue" evidence="1">
    <location>
        <position position="207"/>
    </location>
</feature>
<gene>
    <name evidence="1" type="ORF">DACRYDRAFT_23760</name>
</gene>
<protein>
    <submittedName>
        <fullName evidence="1">Uncharacterized protein</fullName>
    </submittedName>
</protein>
<dbReference type="GeneID" id="63688439"/>
<dbReference type="HOGENOM" id="CLU_1334676_0_0_1"/>
<proteinExistence type="predicted"/>
<dbReference type="Proteomes" id="UP000030653">
    <property type="component" value="Unassembled WGS sequence"/>
</dbReference>